<dbReference type="EMBL" id="BAAANT010000005">
    <property type="protein sequence ID" value="GAA2135659.1"/>
    <property type="molecule type" value="Genomic_DNA"/>
</dbReference>
<dbReference type="InterPro" id="IPR034660">
    <property type="entry name" value="DinB/YfiT-like"/>
</dbReference>
<dbReference type="InterPro" id="IPR024344">
    <property type="entry name" value="MDMPI_metal-binding"/>
</dbReference>
<dbReference type="PANTHER" id="PTHR40758:SF1">
    <property type="entry name" value="CONSERVED PROTEIN"/>
    <property type="match status" value="1"/>
</dbReference>
<keyword evidence="3" id="KW-0413">Isomerase</keyword>
<dbReference type="InterPro" id="IPR010872">
    <property type="entry name" value="MDMPI_C-term_domain"/>
</dbReference>
<dbReference type="SUPFAM" id="SSF109854">
    <property type="entry name" value="DinB/YfiT-like putative metalloenzymes"/>
    <property type="match status" value="1"/>
</dbReference>
<dbReference type="NCBIfam" id="TIGR03083">
    <property type="entry name" value="maleylpyruvate isomerase family mycothiol-dependent enzyme"/>
    <property type="match status" value="1"/>
</dbReference>
<dbReference type="Proteomes" id="UP001422759">
    <property type="component" value="Unassembled WGS sequence"/>
</dbReference>
<evidence type="ECO:0000313" key="3">
    <source>
        <dbReference type="EMBL" id="GAA2135659.1"/>
    </source>
</evidence>
<dbReference type="InterPro" id="IPR017517">
    <property type="entry name" value="Maleyloyr_isom"/>
</dbReference>
<sequence>MYALRRDGARLAEAAAGHLAAPVPSCPEWTVADLVGHTGAVHRFWTAVGSGELTDPSGYAPLPRPAEDGLIEWFTEGLELCAATLETLDPELPRWTWSDRKDVGFIQRRMAQEQAVHTWDGLAAAGRDEPVEPALAADGVDEFLAHFARAKETAGLPEAGLHLHATDGPGEWWIRPADGGWRVDREHGKGAVAVRGTRSDLLLLLWRRRGADQLETFGDLAVLEDFLSAFSRG</sequence>
<dbReference type="GO" id="GO:0016853">
    <property type="term" value="F:isomerase activity"/>
    <property type="evidence" value="ECO:0007669"/>
    <property type="project" value="UniProtKB-KW"/>
</dbReference>
<evidence type="ECO:0000259" key="2">
    <source>
        <dbReference type="Pfam" id="PF11716"/>
    </source>
</evidence>
<feature type="domain" description="MDMPI C-terminal" evidence="1">
    <location>
        <begin position="135"/>
        <end position="224"/>
    </location>
</feature>
<name>A0ABP5KPW0_9ACTN</name>
<organism evidence="3 4">
    <name type="scientific">Kitasatospora kazusensis</name>
    <dbReference type="NCBI Taxonomy" id="407974"/>
    <lineage>
        <taxon>Bacteria</taxon>
        <taxon>Bacillati</taxon>
        <taxon>Actinomycetota</taxon>
        <taxon>Actinomycetes</taxon>
        <taxon>Kitasatosporales</taxon>
        <taxon>Streptomycetaceae</taxon>
        <taxon>Kitasatospora</taxon>
    </lineage>
</organism>
<proteinExistence type="predicted"/>
<feature type="domain" description="Mycothiol-dependent maleylpyruvate isomerase metal-binding" evidence="2">
    <location>
        <begin position="5"/>
        <end position="120"/>
    </location>
</feature>
<reference evidence="4" key="1">
    <citation type="journal article" date="2019" name="Int. J. Syst. Evol. Microbiol.">
        <title>The Global Catalogue of Microorganisms (GCM) 10K type strain sequencing project: providing services to taxonomists for standard genome sequencing and annotation.</title>
        <authorList>
            <consortium name="The Broad Institute Genomics Platform"/>
            <consortium name="The Broad Institute Genome Sequencing Center for Infectious Disease"/>
            <person name="Wu L."/>
            <person name="Ma J."/>
        </authorList>
    </citation>
    <scope>NUCLEOTIDE SEQUENCE [LARGE SCALE GENOMIC DNA]</scope>
    <source>
        <strain evidence="4">JCM 14560</strain>
    </source>
</reference>
<evidence type="ECO:0000313" key="4">
    <source>
        <dbReference type="Proteomes" id="UP001422759"/>
    </source>
</evidence>
<dbReference type="Pfam" id="PF11716">
    <property type="entry name" value="MDMPI_N"/>
    <property type="match status" value="1"/>
</dbReference>
<evidence type="ECO:0000259" key="1">
    <source>
        <dbReference type="Pfam" id="PF07398"/>
    </source>
</evidence>
<dbReference type="PANTHER" id="PTHR40758">
    <property type="entry name" value="CONSERVED PROTEIN"/>
    <property type="match status" value="1"/>
</dbReference>
<comment type="caution">
    <text evidence="3">The sequence shown here is derived from an EMBL/GenBank/DDBJ whole genome shotgun (WGS) entry which is preliminary data.</text>
</comment>
<gene>
    <name evidence="3" type="ORF">GCM10009760_14480</name>
</gene>
<protein>
    <submittedName>
        <fullName evidence="3">Maleylpyruvate isomerase family mycothiol-dependent enzyme</fullName>
    </submittedName>
</protein>
<dbReference type="Pfam" id="PF07398">
    <property type="entry name" value="MDMPI_C"/>
    <property type="match status" value="1"/>
</dbReference>
<keyword evidence="4" id="KW-1185">Reference proteome</keyword>
<accession>A0ABP5KPW0</accession>